<evidence type="ECO:0000313" key="3">
    <source>
        <dbReference type="Proteomes" id="UP000247781"/>
    </source>
</evidence>
<dbReference type="Pfam" id="PF12680">
    <property type="entry name" value="SnoaL_2"/>
    <property type="match status" value="1"/>
</dbReference>
<evidence type="ECO:0000259" key="1">
    <source>
        <dbReference type="Pfam" id="PF12680"/>
    </source>
</evidence>
<dbReference type="AlphaFoldDB" id="A0A318HD77"/>
<dbReference type="InterPro" id="IPR032710">
    <property type="entry name" value="NTF2-like_dom_sf"/>
</dbReference>
<reference evidence="2 3" key="2">
    <citation type="submission" date="2018-06" db="EMBL/GenBank/DDBJ databases">
        <title>Sequencing of bacterial isolates from soil warming experiment in Harvard Forest, Massachusetts, USA.</title>
        <authorList>
            <person name="Deangelis K.PhD."/>
        </authorList>
    </citation>
    <scope>NUCLEOTIDE SEQUENCE [LARGE SCALE GENOMIC DNA]</scope>
    <source>
        <strain evidence="2 3">GAS496</strain>
    </source>
</reference>
<keyword evidence="3" id="KW-1185">Reference proteome</keyword>
<organism evidence="2 3">
    <name type="scientific">Mycolicibacterium moriokaense</name>
    <dbReference type="NCBI Taxonomy" id="39691"/>
    <lineage>
        <taxon>Bacteria</taxon>
        <taxon>Bacillati</taxon>
        <taxon>Actinomycetota</taxon>
        <taxon>Actinomycetes</taxon>
        <taxon>Mycobacteriales</taxon>
        <taxon>Mycobacteriaceae</taxon>
        <taxon>Mycolicibacterium</taxon>
    </lineage>
</organism>
<sequence>MSVTDAEAIADVADRLFDAIERADTANIEQLWDDDVLVWHSGDLEDNDRPQALRVIYWFIKRTTERRYEILDRQLFDGGFVQQHILHANCRDGGSIAMRVCIVIKLGANGLISRIDEYFDPAEMAPLLESTDSQRR</sequence>
<dbReference type="OrthoDB" id="7207122at2"/>
<reference evidence="3" key="1">
    <citation type="submission" date="2018-05" db="EMBL/GenBank/DDBJ databases">
        <authorList>
            <person name="Deangelis K."/>
            <person name="Huntemann M."/>
            <person name="Clum A."/>
            <person name="Pillay M."/>
            <person name="Palaniappan K."/>
            <person name="Varghese N."/>
            <person name="Mikhailova N."/>
            <person name="Stamatis D."/>
            <person name="Reddy T."/>
            <person name="Daum C."/>
            <person name="Shapiro N."/>
            <person name="Ivanova N."/>
            <person name="Kyrpides N."/>
            <person name="Woyke T."/>
        </authorList>
    </citation>
    <scope>NUCLEOTIDE SEQUENCE [LARGE SCALE GENOMIC DNA]</scope>
    <source>
        <strain evidence="3">GAS496</strain>
    </source>
</reference>
<comment type="caution">
    <text evidence="2">The sequence shown here is derived from an EMBL/GenBank/DDBJ whole genome shotgun (WGS) entry which is preliminary data.</text>
</comment>
<accession>A0A318HD77</accession>
<name>A0A318HD77_9MYCO</name>
<feature type="domain" description="SnoaL-like" evidence="1">
    <location>
        <begin position="14"/>
        <end position="114"/>
    </location>
</feature>
<dbReference type="Proteomes" id="UP000247781">
    <property type="component" value="Unassembled WGS sequence"/>
</dbReference>
<dbReference type="SUPFAM" id="SSF54427">
    <property type="entry name" value="NTF2-like"/>
    <property type="match status" value="1"/>
</dbReference>
<dbReference type="RefSeq" id="WP_110317803.1">
    <property type="nucleotide sequence ID" value="NZ_QJJU01000013.1"/>
</dbReference>
<proteinExistence type="predicted"/>
<gene>
    <name evidence="2" type="ORF">C8E89_113102</name>
</gene>
<protein>
    <submittedName>
        <fullName evidence="2">SnoaL-like protein</fullName>
    </submittedName>
</protein>
<dbReference type="Gene3D" id="3.10.450.50">
    <property type="match status" value="1"/>
</dbReference>
<dbReference type="InterPro" id="IPR037401">
    <property type="entry name" value="SnoaL-like"/>
</dbReference>
<evidence type="ECO:0000313" key="2">
    <source>
        <dbReference type="EMBL" id="PXX06589.1"/>
    </source>
</evidence>
<dbReference type="EMBL" id="QJJU01000013">
    <property type="protein sequence ID" value="PXX06589.1"/>
    <property type="molecule type" value="Genomic_DNA"/>
</dbReference>